<feature type="coiled-coil region" evidence="1">
    <location>
        <begin position="75"/>
        <end position="109"/>
    </location>
</feature>
<comment type="caution">
    <text evidence="3">The sequence shown here is derived from an EMBL/GenBank/DDBJ whole genome shotgun (WGS) entry which is preliminary data.</text>
</comment>
<evidence type="ECO:0008006" key="5">
    <source>
        <dbReference type="Google" id="ProtNLM"/>
    </source>
</evidence>
<dbReference type="Pfam" id="PF13516">
    <property type="entry name" value="LRR_6"/>
    <property type="match status" value="3"/>
</dbReference>
<proteinExistence type="predicted"/>
<protein>
    <recommendedName>
        <fullName evidence="5">T-complex-associated testis-expressed protein 1</fullName>
    </recommendedName>
</protein>
<evidence type="ECO:0000313" key="3">
    <source>
        <dbReference type="EMBL" id="CAL8118589.1"/>
    </source>
</evidence>
<organism evidence="3 4">
    <name type="scientific">Orchesella dallaii</name>
    <dbReference type="NCBI Taxonomy" id="48710"/>
    <lineage>
        <taxon>Eukaryota</taxon>
        <taxon>Metazoa</taxon>
        <taxon>Ecdysozoa</taxon>
        <taxon>Arthropoda</taxon>
        <taxon>Hexapoda</taxon>
        <taxon>Collembola</taxon>
        <taxon>Entomobryomorpha</taxon>
        <taxon>Entomobryoidea</taxon>
        <taxon>Orchesellidae</taxon>
        <taxon>Orchesellinae</taxon>
        <taxon>Orchesella</taxon>
    </lineage>
</organism>
<dbReference type="PANTHER" id="PTHR24114">
    <property type="entry name" value="LEUCINE RICH REPEAT FAMILY PROTEIN"/>
    <property type="match status" value="1"/>
</dbReference>
<feature type="region of interest" description="Disordered" evidence="2">
    <location>
        <begin position="648"/>
        <end position="678"/>
    </location>
</feature>
<dbReference type="SUPFAM" id="SSF52047">
    <property type="entry name" value="RNI-like"/>
    <property type="match status" value="1"/>
</dbReference>
<keyword evidence="1" id="KW-0175">Coiled coil</keyword>
<dbReference type="Proteomes" id="UP001642540">
    <property type="component" value="Unassembled WGS sequence"/>
</dbReference>
<sequence length="739" mass="84086">MKIPHTIPKVILRAYTRKLNEEALKKSYEGRLLISENPDWDKDLAPTLAKQCLNLVVDDFLFYNRLIEYFNELKLQDYESRKAKWEGDVAEYLERKASYDRRLAAYEDRLAKFGDSGDDPTAAFDDDDDDDNHVKVDASGKPIEPQKVEDEFPEFEPIASILNHLNDDDRTDVVEDIELDLVPFPLAVKIIPDEYYWERQSRERWQIFDINDHAKSWRRLYMEKHAWDLIERFHPADDDMDKLKTDLELVALEVIRLRIQNLIPICFGTPEKEIEAKPFEGDNQFGKDPEFDVGYGDEFMFEDPEDLDTPIAESTLKLLTNPKKGKKNATKSSSEADYLKIASKRNPELDRRKDGTHIDFSLVLPMLANLKELTMVYEMVETGLNWEERLFRFTDRDCLTLAKGLAECPSLEKFELLRSRVTGEQCKTLVREGFIKLPHLKYLNLNYNRIGDVGARAVARLLSVENARGIHTIHTVRLARNRIYNTGGKALAYALTKNRHLAVLDLRLNGFGDAAGCYFGHALVKNTTLMGLFLAANKLTEETAYVFGKMLFHNKSLRELDVSSNNFEKKGGEFFALGMRNNKNILRLDVRLCNIGLDFEYDVGTHLRKNRNRVSGFNSIVDVEDYYPPDAESGIFDLEDIPLDELEDDDEDEEEMDEDENEDGDSDQDVDDAVPDDVLGGGIAIADMNPEIAALLAAAGGATDITAALKAKPPAPTAGPELEVVKGPQQMRNSNHAIQ</sequence>
<evidence type="ECO:0000256" key="2">
    <source>
        <dbReference type="SAM" id="MobiDB-lite"/>
    </source>
</evidence>
<dbReference type="Gene3D" id="3.80.10.10">
    <property type="entry name" value="Ribonuclease Inhibitor"/>
    <property type="match status" value="1"/>
</dbReference>
<feature type="region of interest" description="Disordered" evidence="2">
    <location>
        <begin position="711"/>
        <end position="739"/>
    </location>
</feature>
<keyword evidence="4" id="KW-1185">Reference proteome</keyword>
<accession>A0ABP1RA62</accession>
<gene>
    <name evidence="3" type="ORF">ODALV1_LOCUS18200</name>
</gene>
<evidence type="ECO:0000256" key="1">
    <source>
        <dbReference type="SAM" id="Coils"/>
    </source>
</evidence>
<feature type="region of interest" description="Disordered" evidence="2">
    <location>
        <begin position="117"/>
        <end position="139"/>
    </location>
</feature>
<dbReference type="EMBL" id="CAXLJM020000057">
    <property type="protein sequence ID" value="CAL8118589.1"/>
    <property type="molecule type" value="Genomic_DNA"/>
</dbReference>
<reference evidence="3 4" key="1">
    <citation type="submission" date="2024-08" db="EMBL/GenBank/DDBJ databases">
        <authorList>
            <person name="Cucini C."/>
            <person name="Frati F."/>
        </authorList>
    </citation>
    <scope>NUCLEOTIDE SEQUENCE [LARGE SCALE GENOMIC DNA]</scope>
</reference>
<feature type="compositionally biased region" description="Acidic residues" evidence="2">
    <location>
        <begin position="648"/>
        <end position="675"/>
    </location>
</feature>
<name>A0ABP1RA62_9HEXA</name>
<dbReference type="InterPro" id="IPR052394">
    <property type="entry name" value="LRR-containing"/>
</dbReference>
<feature type="compositionally biased region" description="Polar residues" evidence="2">
    <location>
        <begin position="730"/>
        <end position="739"/>
    </location>
</feature>
<dbReference type="InterPro" id="IPR001611">
    <property type="entry name" value="Leu-rich_rpt"/>
</dbReference>
<evidence type="ECO:0000313" key="4">
    <source>
        <dbReference type="Proteomes" id="UP001642540"/>
    </source>
</evidence>
<dbReference type="PANTHER" id="PTHR24114:SF2">
    <property type="entry name" value="F-BOX DOMAIN-CONTAINING PROTEIN-RELATED"/>
    <property type="match status" value="1"/>
</dbReference>
<dbReference type="InterPro" id="IPR032675">
    <property type="entry name" value="LRR_dom_sf"/>
</dbReference>
<dbReference type="SMART" id="SM00368">
    <property type="entry name" value="LRR_RI"/>
    <property type="match status" value="4"/>
</dbReference>